<organism evidence="2 3">
    <name type="scientific">Ficus carica</name>
    <name type="common">Common fig</name>
    <dbReference type="NCBI Taxonomy" id="3494"/>
    <lineage>
        <taxon>Eukaryota</taxon>
        <taxon>Viridiplantae</taxon>
        <taxon>Streptophyta</taxon>
        <taxon>Embryophyta</taxon>
        <taxon>Tracheophyta</taxon>
        <taxon>Spermatophyta</taxon>
        <taxon>Magnoliopsida</taxon>
        <taxon>eudicotyledons</taxon>
        <taxon>Gunneridae</taxon>
        <taxon>Pentapetalae</taxon>
        <taxon>rosids</taxon>
        <taxon>fabids</taxon>
        <taxon>Rosales</taxon>
        <taxon>Moraceae</taxon>
        <taxon>Ficeae</taxon>
        <taxon>Ficus</taxon>
    </lineage>
</organism>
<proteinExistence type="predicted"/>
<evidence type="ECO:0000256" key="1">
    <source>
        <dbReference type="SAM" id="MobiDB-lite"/>
    </source>
</evidence>
<feature type="region of interest" description="Disordered" evidence="1">
    <location>
        <begin position="1"/>
        <end position="65"/>
    </location>
</feature>
<sequence length="65" mass="6800">MGGRPGGRGAGEPGGCRVQVRDGRGLGGGWSGVSRWRRGGHRSGLSAAGKSPMTEKTWGEKVYMR</sequence>
<name>A0AA88D4A2_FICCA</name>
<protein>
    <submittedName>
        <fullName evidence="2">Uncharacterized protein</fullName>
    </submittedName>
</protein>
<dbReference type="Proteomes" id="UP001187192">
    <property type="component" value="Unassembled WGS sequence"/>
</dbReference>
<evidence type="ECO:0000313" key="2">
    <source>
        <dbReference type="EMBL" id="GMN45413.1"/>
    </source>
</evidence>
<reference evidence="2" key="1">
    <citation type="submission" date="2023-07" db="EMBL/GenBank/DDBJ databases">
        <title>draft genome sequence of fig (Ficus carica).</title>
        <authorList>
            <person name="Takahashi T."/>
            <person name="Nishimura K."/>
        </authorList>
    </citation>
    <scope>NUCLEOTIDE SEQUENCE</scope>
</reference>
<evidence type="ECO:0000313" key="3">
    <source>
        <dbReference type="Proteomes" id="UP001187192"/>
    </source>
</evidence>
<comment type="caution">
    <text evidence="2">The sequence shown here is derived from an EMBL/GenBank/DDBJ whole genome shotgun (WGS) entry which is preliminary data.</text>
</comment>
<feature type="compositionally biased region" description="Gly residues" evidence="1">
    <location>
        <begin position="1"/>
        <end position="14"/>
    </location>
</feature>
<dbReference type="EMBL" id="BTGU01000020">
    <property type="protein sequence ID" value="GMN45413.1"/>
    <property type="molecule type" value="Genomic_DNA"/>
</dbReference>
<accession>A0AA88D4A2</accession>
<keyword evidence="3" id="KW-1185">Reference proteome</keyword>
<gene>
    <name evidence="2" type="ORF">TIFTF001_014602</name>
</gene>
<dbReference type="AlphaFoldDB" id="A0AA88D4A2"/>